<evidence type="ECO:0000313" key="10">
    <source>
        <dbReference type="EMBL" id="CAF4667091.1"/>
    </source>
</evidence>
<dbReference type="Proteomes" id="UP000663873">
    <property type="component" value="Unassembled WGS sequence"/>
</dbReference>
<dbReference type="Proteomes" id="UP000663825">
    <property type="component" value="Unassembled WGS sequence"/>
</dbReference>
<feature type="domain" description="Sulfotransferase" evidence="3">
    <location>
        <begin position="37"/>
        <end position="280"/>
    </location>
</feature>
<dbReference type="InterPro" id="IPR027417">
    <property type="entry name" value="P-loop_NTPase"/>
</dbReference>
<dbReference type="InterPro" id="IPR000863">
    <property type="entry name" value="Sulfotransferase_dom"/>
</dbReference>
<evidence type="ECO:0000259" key="3">
    <source>
        <dbReference type="Pfam" id="PF00685"/>
    </source>
</evidence>
<dbReference type="EMBL" id="CAJNYU010004002">
    <property type="protein sequence ID" value="CAF3717725.1"/>
    <property type="molecule type" value="Genomic_DNA"/>
</dbReference>
<evidence type="ECO:0000313" key="7">
    <source>
        <dbReference type="EMBL" id="CAF3717725.1"/>
    </source>
</evidence>
<sequence>MSHQLTQDVYQIVDGTKVPYHFNAETVRSALNYEAQPDDIFIVSFPKSGTTWIENVVFGLLNDGKAFDDDMGYYLSQTPYAERFGQNSIMGMVRPGSIKMHVPFNYIPHHPKAKYVCIIRNPKDVCVSFYHFVREIPLYAHFNAKFNTFFEDFIHGNTPYGDYFEHLRSICDHKDDTNVLLISYEQMQVDLTGVVLKVAEFLNINQNKEVLEKILEHASFTYMKQKFDKAHNTCHAQKSDKSQTFSFPLTFVRTGVAGNWSSQMNDEQVQLLDQKMADFMREIPGLNELLWPKAKLEEH</sequence>
<comment type="caution">
    <text evidence="4">The sequence shown here is derived from an EMBL/GenBank/DDBJ whole genome shotgun (WGS) entry which is preliminary data.</text>
</comment>
<dbReference type="EMBL" id="CAJNXB010004728">
    <property type="protein sequence ID" value="CAF3389866.1"/>
    <property type="molecule type" value="Genomic_DNA"/>
</dbReference>
<dbReference type="EMBL" id="CAJOBP010008973">
    <property type="protein sequence ID" value="CAF4544434.1"/>
    <property type="molecule type" value="Genomic_DNA"/>
</dbReference>
<dbReference type="EMBL" id="CAJOBO010006472">
    <property type="protein sequence ID" value="CAF4561769.1"/>
    <property type="molecule type" value="Genomic_DNA"/>
</dbReference>
<dbReference type="OrthoDB" id="205623at2759"/>
<evidence type="ECO:0000313" key="13">
    <source>
        <dbReference type="Proteomes" id="UP000663873"/>
    </source>
</evidence>
<dbReference type="EMBL" id="CAJOBR010008961">
    <property type="protein sequence ID" value="CAF4886543.1"/>
    <property type="molecule type" value="Genomic_DNA"/>
</dbReference>
<gene>
    <name evidence="7" type="ORF">FME351_LOCUS28844</name>
    <name evidence="6" type="ORF">GRG538_LOCUS12041</name>
    <name evidence="9" type="ORF">HFQ381_LOCUS31501</name>
    <name evidence="4" type="ORF">LUA448_LOCUS13777</name>
    <name evidence="11" type="ORF">QYT958_LOCUS29764</name>
    <name evidence="5" type="ORF">TIS948_LOCUS26735</name>
    <name evidence="10" type="ORF">TSG867_LOCUS31660</name>
    <name evidence="8" type="ORF">UJA718_LOCUS28963</name>
</gene>
<keyword evidence="13" id="KW-1185">Reference proteome</keyword>
<dbReference type="Proteomes" id="UP000663848">
    <property type="component" value="Unassembled WGS sequence"/>
</dbReference>
<keyword evidence="2" id="KW-0808">Transferase</keyword>
<dbReference type="EMBL" id="CAJNYD010001673">
    <property type="protein sequence ID" value="CAF3359086.1"/>
    <property type="molecule type" value="Genomic_DNA"/>
</dbReference>
<accession>A0A817WTK0</accession>
<protein>
    <recommendedName>
        <fullName evidence="3">Sulfotransferase domain-containing protein</fullName>
    </recommendedName>
</protein>
<evidence type="ECO:0000256" key="2">
    <source>
        <dbReference type="ARBA" id="ARBA00022679"/>
    </source>
</evidence>
<dbReference type="GO" id="GO:0008146">
    <property type="term" value="F:sulfotransferase activity"/>
    <property type="evidence" value="ECO:0007669"/>
    <property type="project" value="InterPro"/>
</dbReference>
<reference evidence="4" key="1">
    <citation type="submission" date="2021-02" db="EMBL/GenBank/DDBJ databases">
        <authorList>
            <person name="Nowell W R."/>
        </authorList>
    </citation>
    <scope>NUCLEOTIDE SEQUENCE</scope>
</reference>
<dbReference type="Pfam" id="PF00685">
    <property type="entry name" value="Sulfotransfer_1"/>
    <property type="match status" value="1"/>
</dbReference>
<dbReference type="EMBL" id="CAJOBQ010006120">
    <property type="protein sequence ID" value="CAF4667091.1"/>
    <property type="molecule type" value="Genomic_DNA"/>
</dbReference>
<organism evidence="4 12">
    <name type="scientific">Rotaria socialis</name>
    <dbReference type="NCBI Taxonomy" id="392032"/>
    <lineage>
        <taxon>Eukaryota</taxon>
        <taxon>Metazoa</taxon>
        <taxon>Spiralia</taxon>
        <taxon>Gnathifera</taxon>
        <taxon>Rotifera</taxon>
        <taxon>Eurotatoria</taxon>
        <taxon>Bdelloidea</taxon>
        <taxon>Philodinida</taxon>
        <taxon>Philodinidae</taxon>
        <taxon>Rotaria</taxon>
    </lineage>
</organism>
<proteinExistence type="inferred from homology"/>
<evidence type="ECO:0000313" key="5">
    <source>
        <dbReference type="EMBL" id="CAF3389866.1"/>
    </source>
</evidence>
<evidence type="ECO:0000313" key="11">
    <source>
        <dbReference type="EMBL" id="CAF4886543.1"/>
    </source>
</evidence>
<evidence type="ECO:0000313" key="8">
    <source>
        <dbReference type="EMBL" id="CAF4544434.1"/>
    </source>
</evidence>
<dbReference type="Proteomes" id="UP000663869">
    <property type="component" value="Unassembled WGS sequence"/>
</dbReference>
<evidence type="ECO:0000256" key="1">
    <source>
        <dbReference type="ARBA" id="ARBA00005771"/>
    </source>
</evidence>
<dbReference type="Proteomes" id="UP000663833">
    <property type="component" value="Unassembled WGS sequence"/>
</dbReference>
<dbReference type="Proteomes" id="UP000663851">
    <property type="component" value="Unassembled WGS sequence"/>
</dbReference>
<evidence type="ECO:0000313" key="6">
    <source>
        <dbReference type="EMBL" id="CAF3424102.1"/>
    </source>
</evidence>
<dbReference type="PANTHER" id="PTHR11783">
    <property type="entry name" value="SULFOTRANSFERASE SULT"/>
    <property type="match status" value="1"/>
</dbReference>
<dbReference type="EMBL" id="CAJNYT010001681">
    <property type="protein sequence ID" value="CAF3424102.1"/>
    <property type="molecule type" value="Genomic_DNA"/>
</dbReference>
<comment type="similarity">
    <text evidence="1">Belongs to the sulfotransferase 1 family.</text>
</comment>
<dbReference type="Proteomes" id="UP000663872">
    <property type="component" value="Unassembled WGS sequence"/>
</dbReference>
<evidence type="ECO:0000313" key="9">
    <source>
        <dbReference type="EMBL" id="CAF4561769.1"/>
    </source>
</evidence>
<dbReference type="Gene3D" id="3.40.50.300">
    <property type="entry name" value="P-loop containing nucleotide triphosphate hydrolases"/>
    <property type="match status" value="1"/>
</dbReference>
<dbReference type="SUPFAM" id="SSF52540">
    <property type="entry name" value="P-loop containing nucleoside triphosphate hydrolases"/>
    <property type="match status" value="1"/>
</dbReference>
<name>A0A817WTK0_9BILA</name>
<dbReference type="AlphaFoldDB" id="A0A817WTK0"/>
<dbReference type="Proteomes" id="UP000663862">
    <property type="component" value="Unassembled WGS sequence"/>
</dbReference>
<evidence type="ECO:0000313" key="4">
    <source>
        <dbReference type="EMBL" id="CAF3359086.1"/>
    </source>
</evidence>
<evidence type="ECO:0000313" key="12">
    <source>
        <dbReference type="Proteomes" id="UP000663833"/>
    </source>
</evidence>